<comment type="subcellular location">
    <subcellularLocation>
        <location evidence="1">Cell membrane</location>
        <topology evidence="1">Multi-pass membrane protein</topology>
    </subcellularLocation>
</comment>
<dbReference type="EMBL" id="JBHSHL010000014">
    <property type="protein sequence ID" value="MFC4804283.1"/>
    <property type="molecule type" value="Genomic_DNA"/>
</dbReference>
<proteinExistence type="inferred from homology"/>
<reference evidence="10" key="1">
    <citation type="journal article" date="2019" name="Int. J. Syst. Evol. Microbiol.">
        <title>The Global Catalogue of Microorganisms (GCM) 10K type strain sequencing project: providing services to taxonomists for standard genome sequencing and annotation.</title>
        <authorList>
            <consortium name="The Broad Institute Genomics Platform"/>
            <consortium name="The Broad Institute Genome Sequencing Center for Infectious Disease"/>
            <person name="Wu L."/>
            <person name="Ma J."/>
        </authorList>
    </citation>
    <scope>NUCLEOTIDE SEQUENCE [LARGE SCALE GENOMIC DNA]</scope>
    <source>
        <strain evidence="10">CCUG 46385</strain>
    </source>
</reference>
<dbReference type="Pfam" id="PF04093">
    <property type="entry name" value="MreD"/>
    <property type="match status" value="1"/>
</dbReference>
<evidence type="ECO:0000256" key="7">
    <source>
        <dbReference type="ARBA" id="ARBA00023136"/>
    </source>
</evidence>
<sequence>MRNLIFFIIGLAVILVELFFLNDLHIISVNINLLLIYMVCIALFSEIDKALFLALLMGLAKDFTVERIVGVNALIFIVIALVIRRLKEVIYKDKPMTPFLFLLLSSFLYSMVYIALYKLYLGRAFMFSYVATNIPIFVFVETVLGTLLFLPIKKMIYQIQDRW</sequence>
<feature type="transmembrane region" description="Helical" evidence="8">
    <location>
        <begin position="126"/>
        <end position="150"/>
    </location>
</feature>
<evidence type="ECO:0000256" key="1">
    <source>
        <dbReference type="ARBA" id="ARBA00004651"/>
    </source>
</evidence>
<evidence type="ECO:0000256" key="5">
    <source>
        <dbReference type="ARBA" id="ARBA00022960"/>
    </source>
</evidence>
<keyword evidence="3" id="KW-1003">Cell membrane</keyword>
<feature type="transmembrane region" description="Helical" evidence="8">
    <location>
        <begin position="6"/>
        <end position="22"/>
    </location>
</feature>
<feature type="transmembrane region" description="Helical" evidence="8">
    <location>
        <begin position="34"/>
        <end position="56"/>
    </location>
</feature>
<comment type="similarity">
    <text evidence="2">Belongs to the MreD family.</text>
</comment>
<keyword evidence="4 8" id="KW-0812">Transmembrane</keyword>
<dbReference type="RefSeq" id="WP_379787789.1">
    <property type="nucleotide sequence ID" value="NZ_JBHSHL010000014.1"/>
</dbReference>
<dbReference type="NCBIfam" id="TIGR03426">
    <property type="entry name" value="shape_MreD"/>
    <property type="match status" value="1"/>
</dbReference>
<keyword evidence="10" id="KW-1185">Reference proteome</keyword>
<keyword evidence="7 8" id="KW-0472">Membrane</keyword>
<comment type="caution">
    <text evidence="9">The sequence shown here is derived from an EMBL/GenBank/DDBJ whole genome shotgun (WGS) entry which is preliminary data.</text>
</comment>
<name>A0ABV9QJB8_9FIRM</name>
<dbReference type="Proteomes" id="UP001595916">
    <property type="component" value="Unassembled WGS sequence"/>
</dbReference>
<evidence type="ECO:0000313" key="9">
    <source>
        <dbReference type="EMBL" id="MFC4804283.1"/>
    </source>
</evidence>
<protein>
    <submittedName>
        <fullName evidence="9">Rod shape-determining protein MreD</fullName>
    </submittedName>
</protein>
<accession>A0ABV9QJB8</accession>
<keyword evidence="5" id="KW-0133">Cell shape</keyword>
<evidence type="ECO:0000256" key="2">
    <source>
        <dbReference type="ARBA" id="ARBA00007776"/>
    </source>
</evidence>
<feature type="transmembrane region" description="Helical" evidence="8">
    <location>
        <begin position="98"/>
        <end position="120"/>
    </location>
</feature>
<gene>
    <name evidence="9" type="primary">mreD</name>
    <name evidence="9" type="ORF">ACFO4R_04230</name>
</gene>
<evidence type="ECO:0000256" key="3">
    <source>
        <dbReference type="ARBA" id="ARBA00022475"/>
    </source>
</evidence>
<evidence type="ECO:0000256" key="8">
    <source>
        <dbReference type="SAM" id="Phobius"/>
    </source>
</evidence>
<keyword evidence="6 8" id="KW-1133">Transmembrane helix</keyword>
<feature type="transmembrane region" description="Helical" evidence="8">
    <location>
        <begin position="68"/>
        <end position="86"/>
    </location>
</feature>
<evidence type="ECO:0000313" key="10">
    <source>
        <dbReference type="Proteomes" id="UP001595916"/>
    </source>
</evidence>
<organism evidence="9 10">
    <name type="scientific">Filifactor villosus</name>
    <dbReference type="NCBI Taxonomy" id="29374"/>
    <lineage>
        <taxon>Bacteria</taxon>
        <taxon>Bacillati</taxon>
        <taxon>Bacillota</taxon>
        <taxon>Clostridia</taxon>
        <taxon>Peptostreptococcales</taxon>
        <taxon>Filifactoraceae</taxon>
        <taxon>Filifactor</taxon>
    </lineage>
</organism>
<evidence type="ECO:0000256" key="6">
    <source>
        <dbReference type="ARBA" id="ARBA00022989"/>
    </source>
</evidence>
<dbReference type="InterPro" id="IPR007227">
    <property type="entry name" value="Cell_shape_determining_MreD"/>
</dbReference>
<evidence type="ECO:0000256" key="4">
    <source>
        <dbReference type="ARBA" id="ARBA00022692"/>
    </source>
</evidence>